<feature type="domain" description="Peptidase metallopeptidase" evidence="7">
    <location>
        <begin position="31"/>
        <end position="250"/>
    </location>
</feature>
<dbReference type="Proteomes" id="UP000001399">
    <property type="component" value="Chromosome"/>
</dbReference>
<evidence type="ECO:0000256" key="6">
    <source>
        <dbReference type="SAM" id="SignalP"/>
    </source>
</evidence>
<evidence type="ECO:0000259" key="7">
    <source>
        <dbReference type="SMART" id="SM00235"/>
    </source>
</evidence>
<keyword evidence="1" id="KW-0645">Protease</keyword>
<dbReference type="EMBL" id="CP002292">
    <property type="protein sequence ID" value="ADP70807.1"/>
    <property type="molecule type" value="Genomic_DNA"/>
</dbReference>
<dbReference type="GO" id="GO:0008270">
    <property type="term" value="F:zinc ion binding"/>
    <property type="evidence" value="ECO:0007669"/>
    <property type="project" value="InterPro"/>
</dbReference>
<dbReference type="PANTHER" id="PTHR10201">
    <property type="entry name" value="MATRIX METALLOPROTEINASE"/>
    <property type="match status" value="1"/>
</dbReference>
<dbReference type="PANTHER" id="PTHR10201:SF323">
    <property type="entry name" value="MATRIX METALLOPROTEINASE-21"/>
    <property type="match status" value="1"/>
</dbReference>
<proteinExistence type="predicted"/>
<evidence type="ECO:0000313" key="8">
    <source>
        <dbReference type="EMBL" id="ADP70807.1"/>
    </source>
</evidence>
<dbReference type="GO" id="GO:0004222">
    <property type="term" value="F:metalloendopeptidase activity"/>
    <property type="evidence" value="ECO:0007669"/>
    <property type="project" value="InterPro"/>
</dbReference>
<dbReference type="Gene3D" id="3.40.390.10">
    <property type="entry name" value="Collagenase (Catalytic Domain)"/>
    <property type="match status" value="1"/>
</dbReference>
<sequence length="254" mass="27284">MRRALLMSVLALCLGNAVATQAGVLLQVDGRPIRWSPEGPGKKTVITYALLSAPYTVQSNRSILSPSNCAHMRSFADIVAISPGVTEEAAKTELREALRTWESVANITFEEVSDPSRAQIVIGAANDPGGRAFANLSYRSGKGIPTPVTMALGKPGVPAPAERAPIVDDGDSVAIDQAYVCLNPKSPWKVGFDGNLNVYDLRHTFTHEVGHAIGLDHPDATGAIMGYRYDERVRTLQQSDITGVQRLYGVATER</sequence>
<dbReference type="GO" id="GO:0030574">
    <property type="term" value="P:collagen catabolic process"/>
    <property type="evidence" value="ECO:0007669"/>
    <property type="project" value="TreeGrafter"/>
</dbReference>
<dbReference type="Pfam" id="PF00413">
    <property type="entry name" value="Peptidase_M10"/>
    <property type="match status" value="1"/>
</dbReference>
<dbReference type="SUPFAM" id="SSF55486">
    <property type="entry name" value="Metalloproteases ('zincins'), catalytic domain"/>
    <property type="match status" value="1"/>
</dbReference>
<feature type="chain" id="PRO_5003172066" evidence="6">
    <location>
        <begin position="23"/>
        <end position="254"/>
    </location>
</feature>
<evidence type="ECO:0000256" key="5">
    <source>
        <dbReference type="ARBA" id="ARBA00023049"/>
    </source>
</evidence>
<reference evidence="9" key="1">
    <citation type="journal article" date="2011" name="J. Bacteriol.">
        <title>Genome sequences of eight morphologically diverse alphaproteobacteria.</title>
        <authorList>
            <consortium name="US DOE Joint Genome Institute"/>
            <person name="Brown P.J."/>
            <person name="Kysela D.T."/>
            <person name="Buechlein A."/>
            <person name="Hemmerich C."/>
            <person name="Brun Y.V."/>
        </authorList>
    </citation>
    <scope>NUCLEOTIDE SEQUENCE [LARGE SCALE GENOMIC DNA]</scope>
    <source>
        <strain evidence="9">ATCC 17100 / ATH 3.1.1 / DSM 162 / LMG 4299</strain>
    </source>
</reference>
<organism evidence="8 9">
    <name type="scientific">Rhodomicrobium vannielii (strain ATCC 17100 / DSM 162 / LMG 4299 / NCIMB 10020 / ATH 3.1.1)</name>
    <dbReference type="NCBI Taxonomy" id="648757"/>
    <lineage>
        <taxon>Bacteria</taxon>
        <taxon>Pseudomonadati</taxon>
        <taxon>Pseudomonadota</taxon>
        <taxon>Alphaproteobacteria</taxon>
        <taxon>Hyphomicrobiales</taxon>
        <taxon>Hyphomicrobiaceae</taxon>
        <taxon>Rhodomicrobium</taxon>
    </lineage>
</organism>
<evidence type="ECO:0000313" key="9">
    <source>
        <dbReference type="Proteomes" id="UP000001399"/>
    </source>
</evidence>
<dbReference type="GO" id="GO:0031012">
    <property type="term" value="C:extracellular matrix"/>
    <property type="evidence" value="ECO:0007669"/>
    <property type="project" value="InterPro"/>
</dbReference>
<dbReference type="InterPro" id="IPR001818">
    <property type="entry name" value="Pept_M10_metallopeptidase"/>
</dbReference>
<evidence type="ECO:0000256" key="2">
    <source>
        <dbReference type="ARBA" id="ARBA00022723"/>
    </source>
</evidence>
<evidence type="ECO:0000256" key="4">
    <source>
        <dbReference type="ARBA" id="ARBA00022833"/>
    </source>
</evidence>
<keyword evidence="9" id="KW-1185">Reference proteome</keyword>
<dbReference type="AlphaFoldDB" id="E3I7V3"/>
<keyword evidence="6" id="KW-0732">Signal</keyword>
<evidence type="ECO:0000256" key="3">
    <source>
        <dbReference type="ARBA" id="ARBA00022801"/>
    </source>
</evidence>
<dbReference type="HOGENOM" id="CLU_089925_0_0_5"/>
<dbReference type="InterPro" id="IPR021190">
    <property type="entry name" value="Pept_M10A"/>
</dbReference>
<dbReference type="GO" id="GO:0030198">
    <property type="term" value="P:extracellular matrix organization"/>
    <property type="evidence" value="ECO:0007669"/>
    <property type="project" value="TreeGrafter"/>
</dbReference>
<dbReference type="OrthoDB" id="733404at2"/>
<evidence type="ECO:0000256" key="1">
    <source>
        <dbReference type="ARBA" id="ARBA00022670"/>
    </source>
</evidence>
<keyword evidence="3" id="KW-0378">Hydrolase</keyword>
<keyword evidence="5" id="KW-0482">Metalloprotease</keyword>
<keyword evidence="2" id="KW-0479">Metal-binding</keyword>
<dbReference type="SMART" id="SM00235">
    <property type="entry name" value="ZnMc"/>
    <property type="match status" value="1"/>
</dbReference>
<gene>
    <name evidence="8" type="ordered locus">Rvan_1555</name>
</gene>
<name>E3I7V3_RHOVT</name>
<dbReference type="GO" id="GO:0006508">
    <property type="term" value="P:proteolysis"/>
    <property type="evidence" value="ECO:0007669"/>
    <property type="project" value="UniProtKB-KW"/>
</dbReference>
<feature type="signal peptide" evidence="6">
    <location>
        <begin position="1"/>
        <end position="22"/>
    </location>
</feature>
<protein>
    <submittedName>
        <fullName evidence="8">Peptidase M10A and M12B matrixin and adamalysin</fullName>
    </submittedName>
</protein>
<dbReference type="KEGG" id="rva:Rvan_1555"/>
<dbReference type="InterPro" id="IPR024079">
    <property type="entry name" value="MetalloPept_cat_dom_sf"/>
</dbReference>
<dbReference type="InterPro" id="IPR006026">
    <property type="entry name" value="Peptidase_Metallo"/>
</dbReference>
<dbReference type="eggNOG" id="COG5549">
    <property type="taxonomic scope" value="Bacteria"/>
</dbReference>
<keyword evidence="4" id="KW-0862">Zinc</keyword>
<accession>E3I7V3</accession>
<dbReference type="STRING" id="648757.Rvan_1555"/>
<dbReference type="PRINTS" id="PR00138">
    <property type="entry name" value="MATRIXIN"/>
</dbReference>